<comment type="caution">
    <text evidence="1">The sequence shown here is derived from an EMBL/GenBank/DDBJ whole genome shotgun (WGS) entry which is preliminary data.</text>
</comment>
<reference evidence="1 2" key="1">
    <citation type="journal article" date="2015" name="Genome Announc.">
        <title>Expanding the biotechnology potential of lactobacilli through comparative genomics of 213 strains and associated genera.</title>
        <authorList>
            <person name="Sun Z."/>
            <person name="Harris H.M."/>
            <person name="McCann A."/>
            <person name="Guo C."/>
            <person name="Argimon S."/>
            <person name="Zhang W."/>
            <person name="Yang X."/>
            <person name="Jeffery I.B."/>
            <person name="Cooney J.C."/>
            <person name="Kagawa T.F."/>
            <person name="Liu W."/>
            <person name="Song Y."/>
            <person name="Salvetti E."/>
            <person name="Wrobel A."/>
            <person name="Rasinkangas P."/>
            <person name="Parkhill J."/>
            <person name="Rea M.C."/>
            <person name="O'Sullivan O."/>
            <person name="Ritari J."/>
            <person name="Douillard F.P."/>
            <person name="Paul Ross R."/>
            <person name="Yang R."/>
            <person name="Briner A.E."/>
            <person name="Felis G.E."/>
            <person name="de Vos W.M."/>
            <person name="Barrangou R."/>
            <person name="Klaenhammer T.R."/>
            <person name="Caufield P.W."/>
            <person name="Cui Y."/>
            <person name="Zhang H."/>
            <person name="O'Toole P.W."/>
        </authorList>
    </citation>
    <scope>NUCLEOTIDE SEQUENCE [LARGE SCALE GENOMIC DNA]</scope>
    <source>
        <strain evidence="1 2">DSM 21115</strain>
    </source>
</reference>
<dbReference type="EMBL" id="AYGX02000086">
    <property type="protein sequence ID" value="KRO27135.1"/>
    <property type="molecule type" value="Genomic_DNA"/>
</dbReference>
<evidence type="ECO:0000313" key="2">
    <source>
        <dbReference type="Proteomes" id="UP000050920"/>
    </source>
</evidence>
<proteinExistence type="predicted"/>
<dbReference type="Proteomes" id="UP000050920">
    <property type="component" value="Unassembled WGS sequence"/>
</dbReference>
<organism evidence="1 2">
    <name type="scientific">Lactiplantibacillus fabifermentans DSM 21115</name>
    <dbReference type="NCBI Taxonomy" id="1413187"/>
    <lineage>
        <taxon>Bacteria</taxon>
        <taxon>Bacillati</taxon>
        <taxon>Bacillota</taxon>
        <taxon>Bacilli</taxon>
        <taxon>Lactobacillales</taxon>
        <taxon>Lactobacillaceae</taxon>
        <taxon>Lactiplantibacillus</taxon>
    </lineage>
</organism>
<accession>A0A0R2NN34</accession>
<keyword evidence="2" id="KW-1185">Reference proteome</keyword>
<sequence>MGLFSDAMQALYHSGHYGFSINVKKTAPAVDPKEVPAIVALGNLNRTPNFKTWHIDSPYKTPEFTEKLTAALATCDLEMSDLEIKPEIDGRWGDH</sequence>
<gene>
    <name evidence="1" type="ORF">DY78_GL000327</name>
</gene>
<dbReference type="AlphaFoldDB" id="A0A0R2NN34"/>
<protein>
    <submittedName>
        <fullName evidence="1">Uncharacterized protein</fullName>
    </submittedName>
</protein>
<name>A0A0R2NN34_9LACO</name>
<evidence type="ECO:0000313" key="1">
    <source>
        <dbReference type="EMBL" id="KRO27135.1"/>
    </source>
</evidence>
<dbReference type="RefSeq" id="WP_024626004.1">
    <property type="nucleotide sequence ID" value="NZ_AYGX02000086.1"/>
</dbReference>